<keyword evidence="3" id="KW-0813">Transport</keyword>
<accession>A0A7M7NAG0</accession>
<name>A0A7M7NAG0_STRPU</name>
<comment type="subcellular location">
    <subcellularLocation>
        <location evidence="1">Cytoplasm</location>
    </subcellularLocation>
</comment>
<evidence type="ECO:0000256" key="8">
    <source>
        <dbReference type="ARBA" id="ARBA00033278"/>
    </source>
</evidence>
<dbReference type="InterPro" id="IPR011029">
    <property type="entry name" value="DEATH-like_dom_sf"/>
</dbReference>
<proteinExistence type="predicted"/>
<reference evidence="11" key="1">
    <citation type="submission" date="2015-02" db="EMBL/GenBank/DDBJ databases">
        <title>Genome sequencing for Strongylocentrotus purpuratus.</title>
        <authorList>
            <person name="Murali S."/>
            <person name="Liu Y."/>
            <person name="Vee V."/>
            <person name="English A."/>
            <person name="Wang M."/>
            <person name="Skinner E."/>
            <person name="Han Y."/>
            <person name="Muzny D.M."/>
            <person name="Worley K.C."/>
            <person name="Gibbs R.A."/>
        </authorList>
    </citation>
    <scope>NUCLEOTIDE SEQUENCE</scope>
</reference>
<dbReference type="CDD" id="cd08338">
    <property type="entry name" value="DED_PEA15"/>
    <property type="match status" value="1"/>
</dbReference>
<reference evidence="10" key="2">
    <citation type="submission" date="2021-01" db="UniProtKB">
        <authorList>
            <consortium name="EnsemblMetazoa"/>
        </authorList>
    </citation>
    <scope>IDENTIFICATION</scope>
</reference>
<dbReference type="InterPro" id="IPR029546">
    <property type="entry name" value="PEA15_DED"/>
</dbReference>
<dbReference type="GO" id="GO:0000165">
    <property type="term" value="P:MAPK cascade"/>
    <property type="evidence" value="ECO:0007669"/>
    <property type="project" value="InterPro"/>
</dbReference>
<dbReference type="GO" id="GO:0006915">
    <property type="term" value="P:apoptotic process"/>
    <property type="evidence" value="ECO:0007669"/>
    <property type="project" value="UniProtKB-KW"/>
</dbReference>
<dbReference type="GO" id="GO:0005737">
    <property type="term" value="C:cytoplasm"/>
    <property type="evidence" value="ECO:0007669"/>
    <property type="project" value="UniProtKB-SubCell"/>
</dbReference>
<keyword evidence="4" id="KW-0963">Cytoplasm</keyword>
<evidence type="ECO:0000313" key="11">
    <source>
        <dbReference type="Proteomes" id="UP000007110"/>
    </source>
</evidence>
<feature type="domain" description="DED" evidence="9">
    <location>
        <begin position="6"/>
        <end position="84"/>
    </location>
</feature>
<dbReference type="OMA" id="HVFELCR"/>
<dbReference type="EnsemblMetazoa" id="XM_030977588">
    <property type="protein sequence ID" value="XP_030833448"/>
    <property type="gene ID" value="LOC115920876"/>
</dbReference>
<dbReference type="FunCoup" id="A0A7M7NAG0">
    <property type="interactions" value="1471"/>
</dbReference>
<evidence type="ECO:0000256" key="2">
    <source>
        <dbReference type="ARBA" id="ARBA00015367"/>
    </source>
</evidence>
<dbReference type="KEGG" id="spu:752189"/>
<keyword evidence="6" id="KW-0762">Sugar transport</keyword>
<keyword evidence="11" id="KW-1185">Reference proteome</keyword>
<keyword evidence="5" id="KW-0597">Phosphoprotein</keyword>
<dbReference type="OrthoDB" id="9931131at2759"/>
<dbReference type="InterPro" id="IPR001875">
    <property type="entry name" value="DED_dom"/>
</dbReference>
<dbReference type="Gene3D" id="1.10.533.10">
    <property type="entry name" value="Death Domain, Fas"/>
    <property type="match status" value="1"/>
</dbReference>
<evidence type="ECO:0000256" key="7">
    <source>
        <dbReference type="ARBA" id="ARBA00022703"/>
    </source>
</evidence>
<dbReference type="KEGG" id="spu:115920876"/>
<dbReference type="InParanoid" id="A0A7M7NAG0"/>
<dbReference type="EnsemblMetazoa" id="XM_011677759">
    <property type="protein sequence ID" value="XP_011676061"/>
    <property type="gene ID" value="LOC752189"/>
</dbReference>
<dbReference type="SUPFAM" id="SSF47986">
    <property type="entry name" value="DEATH domain"/>
    <property type="match status" value="1"/>
</dbReference>
<protein>
    <recommendedName>
        <fullName evidence="2">Astrocytic phosphoprotein PEA-15</fullName>
    </recommendedName>
    <alternativeName>
        <fullName evidence="8">15 kDa phosphoprotein enriched in astrocytes</fullName>
    </alternativeName>
</protein>
<evidence type="ECO:0000259" key="9">
    <source>
        <dbReference type="PROSITE" id="PS50168"/>
    </source>
</evidence>
<evidence type="ECO:0000256" key="6">
    <source>
        <dbReference type="ARBA" id="ARBA00022597"/>
    </source>
</evidence>
<evidence type="ECO:0000256" key="4">
    <source>
        <dbReference type="ARBA" id="ARBA00022490"/>
    </source>
</evidence>
<keyword evidence="7" id="KW-0053">Apoptosis</keyword>
<dbReference type="PANTHER" id="PTHR48169:SF1">
    <property type="entry name" value="ASTROCYTIC PHOSPHOPROTEIN PEA-15"/>
    <property type="match status" value="1"/>
</dbReference>
<sequence>MTIEEDFDNFMKQLGESISEEELKALTAACQDVIPNEAREKIKKQRDLFSYLQKIDQLSQDNLYYLEHALEKICRPDLVTMVMDFRDSAPSSQDLSNVISGPARKYKEMNKETGEVPEEVLTGLAKIELAPPPLNADRRKGRDTR</sequence>
<organism evidence="10 11">
    <name type="scientific">Strongylocentrotus purpuratus</name>
    <name type="common">Purple sea urchin</name>
    <dbReference type="NCBI Taxonomy" id="7668"/>
    <lineage>
        <taxon>Eukaryota</taxon>
        <taxon>Metazoa</taxon>
        <taxon>Echinodermata</taxon>
        <taxon>Eleutherozoa</taxon>
        <taxon>Echinozoa</taxon>
        <taxon>Echinoidea</taxon>
        <taxon>Euechinoidea</taxon>
        <taxon>Echinacea</taxon>
        <taxon>Camarodonta</taxon>
        <taxon>Echinidea</taxon>
        <taxon>Strongylocentrotidae</taxon>
        <taxon>Strongylocentrotus</taxon>
    </lineage>
</organism>
<dbReference type="PROSITE" id="PS50168">
    <property type="entry name" value="DED"/>
    <property type="match status" value="1"/>
</dbReference>
<dbReference type="PANTHER" id="PTHR48169">
    <property type="entry name" value="DED DOMAIN-CONTAINING PROTEIN"/>
    <property type="match status" value="1"/>
</dbReference>
<dbReference type="RefSeq" id="XP_030833448.1">
    <property type="nucleotide sequence ID" value="XM_030977588.1"/>
</dbReference>
<evidence type="ECO:0000256" key="3">
    <source>
        <dbReference type="ARBA" id="ARBA00022448"/>
    </source>
</evidence>
<dbReference type="Pfam" id="PF01335">
    <property type="entry name" value="DED"/>
    <property type="match status" value="1"/>
</dbReference>
<evidence type="ECO:0000256" key="1">
    <source>
        <dbReference type="ARBA" id="ARBA00004496"/>
    </source>
</evidence>
<dbReference type="RefSeq" id="XP_011676061.1">
    <property type="nucleotide sequence ID" value="XM_011677759.2"/>
</dbReference>
<dbReference type="GeneID" id="752189"/>
<evidence type="ECO:0000313" key="10">
    <source>
        <dbReference type="EnsemblMetazoa" id="XP_030833448"/>
    </source>
</evidence>
<dbReference type="AlphaFoldDB" id="A0A7M7NAG0"/>
<evidence type="ECO:0000256" key="5">
    <source>
        <dbReference type="ARBA" id="ARBA00022553"/>
    </source>
</evidence>
<dbReference type="GeneID" id="115920876"/>
<dbReference type="GO" id="GO:0042981">
    <property type="term" value="P:regulation of apoptotic process"/>
    <property type="evidence" value="ECO:0007669"/>
    <property type="project" value="InterPro"/>
</dbReference>
<dbReference type="SMART" id="SM00031">
    <property type="entry name" value="DED"/>
    <property type="match status" value="1"/>
</dbReference>
<dbReference type="Proteomes" id="UP000007110">
    <property type="component" value="Unassembled WGS sequence"/>
</dbReference>